<dbReference type="InterPro" id="IPR004638">
    <property type="entry name" value="EmrB-like"/>
</dbReference>
<evidence type="ECO:0000259" key="8">
    <source>
        <dbReference type="PROSITE" id="PS50850"/>
    </source>
</evidence>
<dbReference type="Proteomes" id="UP000199233">
    <property type="component" value="Unassembled WGS sequence"/>
</dbReference>
<evidence type="ECO:0000256" key="6">
    <source>
        <dbReference type="ARBA" id="ARBA00023136"/>
    </source>
</evidence>
<comment type="subcellular location">
    <subcellularLocation>
        <location evidence="1">Cell membrane</location>
        <topology evidence="1">Multi-pass membrane protein</topology>
    </subcellularLocation>
</comment>
<feature type="transmembrane region" description="Helical" evidence="7">
    <location>
        <begin position="433"/>
        <end position="455"/>
    </location>
</feature>
<dbReference type="PRINTS" id="PR01036">
    <property type="entry name" value="TCRTETB"/>
</dbReference>
<dbReference type="InterPro" id="IPR020846">
    <property type="entry name" value="MFS_dom"/>
</dbReference>
<evidence type="ECO:0000256" key="5">
    <source>
        <dbReference type="ARBA" id="ARBA00022989"/>
    </source>
</evidence>
<evidence type="ECO:0000256" key="4">
    <source>
        <dbReference type="ARBA" id="ARBA00022692"/>
    </source>
</evidence>
<feature type="transmembrane region" description="Helical" evidence="7">
    <location>
        <begin position="135"/>
        <end position="159"/>
    </location>
</feature>
<dbReference type="PANTHER" id="PTHR42718">
    <property type="entry name" value="MAJOR FACILITATOR SUPERFAMILY MULTIDRUG TRANSPORTER MFSC"/>
    <property type="match status" value="1"/>
</dbReference>
<evidence type="ECO:0000256" key="7">
    <source>
        <dbReference type="SAM" id="Phobius"/>
    </source>
</evidence>
<evidence type="ECO:0000313" key="9">
    <source>
        <dbReference type="EMBL" id="SEQ33240.1"/>
    </source>
</evidence>
<keyword evidence="4 7" id="KW-0812">Transmembrane</keyword>
<keyword evidence="10" id="KW-1185">Reference proteome</keyword>
<evidence type="ECO:0000313" key="10">
    <source>
        <dbReference type="Proteomes" id="UP000199233"/>
    </source>
</evidence>
<gene>
    <name evidence="9" type="ORF">SAMN04488038_105261</name>
</gene>
<keyword evidence="2" id="KW-0813">Transport</keyword>
<dbReference type="STRING" id="489703.SAMN04488038_105261"/>
<dbReference type="GO" id="GO:0005886">
    <property type="term" value="C:plasma membrane"/>
    <property type="evidence" value="ECO:0007669"/>
    <property type="project" value="UniProtKB-SubCell"/>
</dbReference>
<dbReference type="InterPro" id="IPR011701">
    <property type="entry name" value="MFS"/>
</dbReference>
<dbReference type="AlphaFoldDB" id="A0A1H9F5L9"/>
<feature type="transmembrane region" description="Helical" evidence="7">
    <location>
        <begin position="265"/>
        <end position="284"/>
    </location>
</feature>
<dbReference type="Gene3D" id="1.20.1250.20">
    <property type="entry name" value="MFS general substrate transporter like domains"/>
    <property type="match status" value="1"/>
</dbReference>
<sequence>MVILNRPGRLIPLIVACALFMENLDATIIATALPQIAQALHEEPLHLSLAITSYLLSLAVFIPLSGWIADRYGARRVFRTAIVLFTLGSVCCGLSQSMPQLVAARVLQGLGGAMMTPVGRLVLLRNVPKSELVSAMSWLTIPALVGPVLGPPLGGLIVSYASWRWIFFINLPIGLLGFYLVSRFIPETAARPGQQPLDGRGWALLGIGCALLVAGFENLGKGLIADPLLAALIVCGAASLLAYVRHTRTRAQPIIDLTLLRLPSFRAAVGSGSLYRISIGAYTLLMPLTLQLGFGYSPLVSGATTFVSALGAIVMKAAAPRIVKRYGFRPLMIRNALLSAAFLVGCGLLPALDSRLIVMAWLLAYGFFRSLEFTCINTLGFAEVDEARMSQATSFTSTLQQLSLSMGVALASQLLALSRTLHGGGALLAVDFAYAFVGAALLCVLAALGFTALPANAGANVSGHRAAP</sequence>
<feature type="transmembrane region" description="Helical" evidence="7">
    <location>
        <begin position="222"/>
        <end position="244"/>
    </location>
</feature>
<feature type="transmembrane region" description="Helical" evidence="7">
    <location>
        <begin position="165"/>
        <end position="185"/>
    </location>
</feature>
<dbReference type="PROSITE" id="PS50850">
    <property type="entry name" value="MFS"/>
    <property type="match status" value="1"/>
</dbReference>
<name>A0A1H9F5L9_9GAMM</name>
<dbReference type="OrthoDB" id="9812221at2"/>
<feature type="transmembrane region" description="Helical" evidence="7">
    <location>
        <begin position="49"/>
        <end position="69"/>
    </location>
</feature>
<evidence type="ECO:0000256" key="2">
    <source>
        <dbReference type="ARBA" id="ARBA00022448"/>
    </source>
</evidence>
<keyword evidence="3" id="KW-1003">Cell membrane</keyword>
<accession>A0A1H9F5L9</accession>
<dbReference type="PANTHER" id="PTHR42718:SF46">
    <property type="entry name" value="BLR6921 PROTEIN"/>
    <property type="match status" value="1"/>
</dbReference>
<keyword evidence="5 7" id="KW-1133">Transmembrane helix</keyword>
<evidence type="ECO:0000256" key="3">
    <source>
        <dbReference type="ARBA" id="ARBA00022475"/>
    </source>
</evidence>
<protein>
    <submittedName>
        <fullName evidence="9">Drug resistance transporter, EmrB/QacA subfamily</fullName>
    </submittedName>
</protein>
<dbReference type="EMBL" id="FOFS01000005">
    <property type="protein sequence ID" value="SEQ33240.1"/>
    <property type="molecule type" value="Genomic_DNA"/>
</dbReference>
<feature type="transmembrane region" description="Helical" evidence="7">
    <location>
        <begin position="331"/>
        <end position="352"/>
    </location>
</feature>
<dbReference type="Pfam" id="PF07690">
    <property type="entry name" value="MFS_1"/>
    <property type="match status" value="1"/>
</dbReference>
<dbReference type="SUPFAM" id="SSF103473">
    <property type="entry name" value="MFS general substrate transporter"/>
    <property type="match status" value="1"/>
</dbReference>
<dbReference type="GO" id="GO:0022857">
    <property type="term" value="F:transmembrane transporter activity"/>
    <property type="evidence" value="ECO:0007669"/>
    <property type="project" value="InterPro"/>
</dbReference>
<dbReference type="RefSeq" id="WP_093284461.1">
    <property type="nucleotide sequence ID" value="NZ_FOFS01000005.1"/>
</dbReference>
<proteinExistence type="predicted"/>
<feature type="transmembrane region" description="Helical" evidence="7">
    <location>
        <begin position="296"/>
        <end position="319"/>
    </location>
</feature>
<dbReference type="Gene3D" id="1.20.1720.10">
    <property type="entry name" value="Multidrug resistance protein D"/>
    <property type="match status" value="1"/>
</dbReference>
<feature type="transmembrane region" description="Helical" evidence="7">
    <location>
        <begin position="197"/>
        <end position="216"/>
    </location>
</feature>
<reference evidence="9 10" key="1">
    <citation type="submission" date="2016-10" db="EMBL/GenBank/DDBJ databases">
        <authorList>
            <person name="de Groot N.N."/>
        </authorList>
    </citation>
    <scope>NUCLEOTIDE SEQUENCE [LARGE SCALE GENOMIC DNA]</scope>
    <source>
        <strain evidence="9 10">DSM 25927</strain>
    </source>
</reference>
<feature type="transmembrane region" description="Helical" evidence="7">
    <location>
        <begin position="102"/>
        <end position="123"/>
    </location>
</feature>
<evidence type="ECO:0000256" key="1">
    <source>
        <dbReference type="ARBA" id="ARBA00004651"/>
    </source>
</evidence>
<dbReference type="CDD" id="cd17503">
    <property type="entry name" value="MFS_LmrB_MDR_like"/>
    <property type="match status" value="1"/>
</dbReference>
<feature type="transmembrane region" description="Helical" evidence="7">
    <location>
        <begin position="76"/>
        <end position="96"/>
    </location>
</feature>
<keyword evidence="6 7" id="KW-0472">Membrane</keyword>
<dbReference type="InterPro" id="IPR036259">
    <property type="entry name" value="MFS_trans_sf"/>
</dbReference>
<organism evidence="9 10">
    <name type="scientific">Solimonas aquatica</name>
    <dbReference type="NCBI Taxonomy" id="489703"/>
    <lineage>
        <taxon>Bacteria</taxon>
        <taxon>Pseudomonadati</taxon>
        <taxon>Pseudomonadota</taxon>
        <taxon>Gammaproteobacteria</taxon>
        <taxon>Nevskiales</taxon>
        <taxon>Nevskiaceae</taxon>
        <taxon>Solimonas</taxon>
    </lineage>
</organism>
<feature type="domain" description="Major facilitator superfamily (MFS) profile" evidence="8">
    <location>
        <begin position="11"/>
        <end position="458"/>
    </location>
</feature>
<dbReference type="NCBIfam" id="TIGR00711">
    <property type="entry name" value="efflux_EmrB"/>
    <property type="match status" value="1"/>
</dbReference>